<protein>
    <recommendedName>
        <fullName evidence="5">Collagen-like protein</fullName>
    </recommendedName>
</protein>
<evidence type="ECO:0000256" key="2">
    <source>
        <dbReference type="SAM" id="SignalP"/>
    </source>
</evidence>
<feature type="compositionally biased region" description="Pro residues" evidence="1">
    <location>
        <begin position="25"/>
        <end position="46"/>
    </location>
</feature>
<gene>
    <name evidence="3" type="ORF">GM658_01425</name>
</gene>
<proteinExistence type="predicted"/>
<evidence type="ECO:0008006" key="5">
    <source>
        <dbReference type="Google" id="ProtNLM"/>
    </source>
</evidence>
<keyword evidence="4" id="KW-1185">Reference proteome</keyword>
<name>A0A6L6QAJ3_9BURK</name>
<dbReference type="EMBL" id="WNKX01000001">
    <property type="protein sequence ID" value="MTW09250.1"/>
    <property type="molecule type" value="Genomic_DNA"/>
</dbReference>
<feature type="signal peptide" evidence="2">
    <location>
        <begin position="1"/>
        <end position="19"/>
    </location>
</feature>
<dbReference type="Proteomes" id="UP000472320">
    <property type="component" value="Unassembled WGS sequence"/>
</dbReference>
<keyword evidence="2" id="KW-0732">Signal</keyword>
<accession>A0A6L6QAJ3</accession>
<dbReference type="RefSeq" id="WP_155452227.1">
    <property type="nucleotide sequence ID" value="NZ_WNKX01000001.1"/>
</dbReference>
<feature type="chain" id="PRO_5026780282" description="Collagen-like protein" evidence="2">
    <location>
        <begin position="20"/>
        <end position="85"/>
    </location>
</feature>
<sequence length="85" mass="8310">MKAPVLLAALALVGLTACEKTVTNNPPPHVEPAPPPAVVPGPPGPSGPQGEPGKPGEPGPQGEPGKPGGDTVIVQPQTPPPEPAK</sequence>
<dbReference type="PROSITE" id="PS51257">
    <property type="entry name" value="PROKAR_LIPOPROTEIN"/>
    <property type="match status" value="1"/>
</dbReference>
<evidence type="ECO:0000256" key="1">
    <source>
        <dbReference type="SAM" id="MobiDB-lite"/>
    </source>
</evidence>
<feature type="region of interest" description="Disordered" evidence="1">
    <location>
        <begin position="21"/>
        <end position="85"/>
    </location>
</feature>
<organism evidence="3 4">
    <name type="scientific">Massilia eburnea</name>
    <dbReference type="NCBI Taxonomy" id="1776165"/>
    <lineage>
        <taxon>Bacteria</taxon>
        <taxon>Pseudomonadati</taxon>
        <taxon>Pseudomonadota</taxon>
        <taxon>Betaproteobacteria</taxon>
        <taxon>Burkholderiales</taxon>
        <taxon>Oxalobacteraceae</taxon>
        <taxon>Telluria group</taxon>
        <taxon>Massilia</taxon>
    </lineage>
</organism>
<comment type="caution">
    <text evidence="3">The sequence shown here is derived from an EMBL/GenBank/DDBJ whole genome shotgun (WGS) entry which is preliminary data.</text>
</comment>
<evidence type="ECO:0000313" key="4">
    <source>
        <dbReference type="Proteomes" id="UP000472320"/>
    </source>
</evidence>
<dbReference type="AlphaFoldDB" id="A0A6L6QAJ3"/>
<reference evidence="3 4" key="1">
    <citation type="submission" date="2019-11" db="EMBL/GenBank/DDBJ databases">
        <title>Type strains purchased from KCTC, JCM and DSMZ.</title>
        <authorList>
            <person name="Lu H."/>
        </authorList>
    </citation>
    <scope>NUCLEOTIDE SEQUENCE [LARGE SCALE GENOMIC DNA]</scope>
    <source>
        <strain evidence="3 4">JCM 31587</strain>
    </source>
</reference>
<evidence type="ECO:0000313" key="3">
    <source>
        <dbReference type="EMBL" id="MTW09250.1"/>
    </source>
</evidence>